<protein>
    <recommendedName>
        <fullName evidence="12">Valine--tRNA ligase, mitochondrial</fullName>
        <ecNumber evidence="4">6.1.1.9</ecNumber>
    </recommendedName>
    <alternativeName>
        <fullName evidence="11">Valyl-tRNA synthetase</fullName>
    </alternativeName>
</protein>
<evidence type="ECO:0000256" key="13">
    <source>
        <dbReference type="ARBA" id="ARBA00047552"/>
    </source>
</evidence>
<dbReference type="PRINTS" id="PR00986">
    <property type="entry name" value="TRNASYNTHVAL"/>
</dbReference>
<dbReference type="GO" id="GO:0004832">
    <property type="term" value="F:valine-tRNA ligase activity"/>
    <property type="evidence" value="ECO:0007669"/>
    <property type="project" value="UniProtKB-EC"/>
</dbReference>
<dbReference type="GO" id="GO:0005524">
    <property type="term" value="F:ATP binding"/>
    <property type="evidence" value="ECO:0007669"/>
    <property type="project" value="UniProtKB-KW"/>
</dbReference>
<evidence type="ECO:0000256" key="4">
    <source>
        <dbReference type="ARBA" id="ARBA00013169"/>
    </source>
</evidence>
<dbReference type="NCBIfam" id="TIGR00422">
    <property type="entry name" value="valS"/>
    <property type="match status" value="1"/>
</dbReference>
<dbReference type="PANTHER" id="PTHR11946:SF109">
    <property type="entry name" value="VALINE--TRNA LIGASE"/>
    <property type="match status" value="1"/>
</dbReference>
<evidence type="ECO:0000256" key="15">
    <source>
        <dbReference type="SAM" id="Coils"/>
    </source>
</evidence>
<dbReference type="PROSITE" id="PS00178">
    <property type="entry name" value="AA_TRNA_LIGASE_I"/>
    <property type="match status" value="1"/>
</dbReference>
<dbReference type="InterPro" id="IPR037118">
    <property type="entry name" value="Val-tRNA_synth_C_sf"/>
</dbReference>
<dbReference type="GO" id="GO:0002161">
    <property type="term" value="F:aminoacyl-tRNA deacylase activity"/>
    <property type="evidence" value="ECO:0007669"/>
    <property type="project" value="InterPro"/>
</dbReference>
<dbReference type="STRING" id="1392247.A0A3N4L4D0"/>
<comment type="subcellular location">
    <subcellularLocation>
        <location evidence="2">Cytoplasm</location>
    </subcellularLocation>
    <subcellularLocation>
        <location evidence="1">Mitochondrion</location>
    </subcellularLocation>
</comment>
<evidence type="ECO:0000256" key="14">
    <source>
        <dbReference type="RuleBase" id="RU363035"/>
    </source>
</evidence>
<dbReference type="InterPro" id="IPR002303">
    <property type="entry name" value="Valyl-tRNA_ligase"/>
</dbReference>
<organism evidence="19 20">
    <name type="scientific">Morchella conica CCBAS932</name>
    <dbReference type="NCBI Taxonomy" id="1392247"/>
    <lineage>
        <taxon>Eukaryota</taxon>
        <taxon>Fungi</taxon>
        <taxon>Dikarya</taxon>
        <taxon>Ascomycota</taxon>
        <taxon>Pezizomycotina</taxon>
        <taxon>Pezizomycetes</taxon>
        <taxon>Pezizales</taxon>
        <taxon>Morchellaceae</taxon>
        <taxon>Morchella</taxon>
    </lineage>
</organism>
<keyword evidence="20" id="KW-1185">Reference proteome</keyword>
<dbReference type="FunFam" id="1.10.730.10:FF:000009">
    <property type="entry name" value="Valine--tRNA ligase, mitochondrial"/>
    <property type="match status" value="1"/>
</dbReference>
<dbReference type="Proteomes" id="UP000277580">
    <property type="component" value="Unassembled WGS sequence"/>
</dbReference>
<dbReference type="Gene3D" id="3.40.50.620">
    <property type="entry name" value="HUPs"/>
    <property type="match status" value="2"/>
</dbReference>
<dbReference type="GO" id="GO:0005829">
    <property type="term" value="C:cytosol"/>
    <property type="evidence" value="ECO:0007669"/>
    <property type="project" value="TreeGrafter"/>
</dbReference>
<dbReference type="FunFam" id="3.90.740.10:FF:000005">
    <property type="entry name" value="Valine--tRNA ligase, mitochondrial"/>
    <property type="match status" value="1"/>
</dbReference>
<dbReference type="InterPro" id="IPR002300">
    <property type="entry name" value="aa-tRNA-synth_Ia"/>
</dbReference>
<evidence type="ECO:0000256" key="8">
    <source>
        <dbReference type="ARBA" id="ARBA00022840"/>
    </source>
</evidence>
<sequence>MAFNSASSNPIGHRTGPVSESVPAPSAETKAAIKEAVETDISAPHRQPENEAPKKVKTEKELEKERKKAEKEAKFAAKKAAAAAASATAGPAKEKKEKKPKAEPAAPVEYVEETPKGQKKILKSLDDPAYKSYNPTVVESAWYEWWEKEGFFEPELTADGKTKPEGVFVIPAPPPNVTGALHIGHGLTIAIQDTLIRWNRMLGKTVLFLPGFDHAGISTQSVVEKMLWNREKKTRHDLGREKFTSLVWEWKEEYHARIKNQLKKMGASYDWKKEAFTMDEKLSKAVTETFVRLHEEGIIYRANRLVNWCCKLNTTLSNLEVDSIELKGRTLLSVPDYDEKVEFGMIVSFAYPVGGSDEKIVVATTRPETMLGDTAIAVHPDDERYKHLVGKMAKHPFVDRLLPIIADDYVEKDFGTGAVKITPAHDPNDYAIGERHKLDFINILNDDGTLNEDAGEKFKGMKRFIARRVVVEELEKLGLYVETKDNAMSIPLCSKSKDVIEPKMKPQWWVRQKALAQAAMDAVRNGEIKIRPATSEKDFFIWLEKIQDWCISRQLWWGHQAPAWIVHLEGEATADYADGDSWVSARTEEDAFEKAKAKYPGKSFTLERDPDVLDTWFSSGLWPFSTLGWPEQTPDMENFYPNTVLETGWDILFFWVARMVMLGIKMTGKIPFTEVFCHSLVRDSDGRKMSKSLGNVIDPLDIITGIPLEKLHEKLLQGNLDPKEVKQAMNYQKSAFPDGIPQCGSDAMHFAFCHYTTGGRDINMDIKVVDGYRKFCNKMYQATKFALMRLGEGFVPRKTAALTGKESLVELWILHKFNRAAQNTNKGLEERNFLLATDEVYRYWLYELCDVYIENSKPLILEGTEEQKRSAQDTLYTALEGALLLMHPFMPFVTEELWQRLPRRLEDTNPTIVKAAYPRYVEELDNPKAEEAYDLAFSVTKIIRSMQAEYGVKDQCKVYVHGKDAETSQIVSEQKAGIAALVKGLETIEIVPIDSGVPEGCAASTVSDRCNVYLLVKGRVDVDAEIQRAQKKIAKTTEARLRLEKSRAVPDYQTKVKAAVQEADKQKLVEFAAEEATLQELISKFEDLRA</sequence>
<dbReference type="Pfam" id="PF00133">
    <property type="entry name" value="tRNA-synt_1"/>
    <property type="match status" value="1"/>
</dbReference>
<dbReference type="Gene3D" id="1.10.730.10">
    <property type="entry name" value="Isoleucyl-tRNA Synthetase, Domain 1"/>
    <property type="match status" value="1"/>
</dbReference>
<evidence type="ECO:0000256" key="11">
    <source>
        <dbReference type="ARBA" id="ARBA00029936"/>
    </source>
</evidence>
<evidence type="ECO:0000259" key="18">
    <source>
        <dbReference type="Pfam" id="PF08264"/>
    </source>
</evidence>
<evidence type="ECO:0000256" key="10">
    <source>
        <dbReference type="ARBA" id="ARBA00023146"/>
    </source>
</evidence>
<dbReference type="GO" id="GO:0005739">
    <property type="term" value="C:mitochondrion"/>
    <property type="evidence" value="ECO:0007669"/>
    <property type="project" value="UniProtKB-SubCell"/>
</dbReference>
<dbReference type="HAMAP" id="MF_02004">
    <property type="entry name" value="Val_tRNA_synth_type1"/>
    <property type="match status" value="1"/>
</dbReference>
<evidence type="ECO:0000256" key="2">
    <source>
        <dbReference type="ARBA" id="ARBA00004496"/>
    </source>
</evidence>
<dbReference type="AlphaFoldDB" id="A0A3N4L4D0"/>
<dbReference type="Gene3D" id="1.10.287.380">
    <property type="entry name" value="Valyl-tRNA synthetase, C-terminal domain"/>
    <property type="match status" value="1"/>
</dbReference>
<proteinExistence type="inferred from homology"/>
<evidence type="ECO:0000259" key="17">
    <source>
        <dbReference type="Pfam" id="PF00133"/>
    </source>
</evidence>
<dbReference type="InterPro" id="IPR014729">
    <property type="entry name" value="Rossmann-like_a/b/a_fold"/>
</dbReference>
<evidence type="ECO:0000256" key="16">
    <source>
        <dbReference type="SAM" id="MobiDB-lite"/>
    </source>
</evidence>
<dbReference type="FunFam" id="3.40.50.620:FF:000078">
    <property type="entry name" value="Valine--tRNA ligase, mitochondrial"/>
    <property type="match status" value="1"/>
</dbReference>
<dbReference type="SUPFAM" id="SSF47323">
    <property type="entry name" value="Anticodon-binding domain of a subclass of class I aminoacyl-tRNA synthetases"/>
    <property type="match status" value="1"/>
</dbReference>
<dbReference type="Pfam" id="PF08264">
    <property type="entry name" value="Anticodon_1"/>
    <property type="match status" value="1"/>
</dbReference>
<evidence type="ECO:0000256" key="1">
    <source>
        <dbReference type="ARBA" id="ARBA00004173"/>
    </source>
</evidence>
<dbReference type="EMBL" id="ML119109">
    <property type="protein sequence ID" value="RPB16369.1"/>
    <property type="molecule type" value="Genomic_DNA"/>
</dbReference>
<dbReference type="EC" id="6.1.1.9" evidence="4"/>
<dbReference type="SUPFAM" id="SSF50677">
    <property type="entry name" value="ValRS/IleRS/LeuRS editing domain"/>
    <property type="match status" value="1"/>
</dbReference>
<feature type="compositionally biased region" description="Basic and acidic residues" evidence="16">
    <location>
        <begin position="46"/>
        <end position="75"/>
    </location>
</feature>
<dbReference type="GO" id="GO:0006438">
    <property type="term" value="P:valyl-tRNA aminoacylation"/>
    <property type="evidence" value="ECO:0007669"/>
    <property type="project" value="InterPro"/>
</dbReference>
<feature type="coiled-coil region" evidence="15">
    <location>
        <begin position="1019"/>
        <end position="1046"/>
    </location>
</feature>
<evidence type="ECO:0000313" key="20">
    <source>
        <dbReference type="Proteomes" id="UP000277580"/>
    </source>
</evidence>
<comment type="similarity">
    <text evidence="3 14">Belongs to the class-I aminoacyl-tRNA synthetase family.</text>
</comment>
<dbReference type="CDD" id="cd07962">
    <property type="entry name" value="Anticodon_Ia_Val"/>
    <property type="match status" value="1"/>
</dbReference>
<evidence type="ECO:0000256" key="6">
    <source>
        <dbReference type="ARBA" id="ARBA00022598"/>
    </source>
</evidence>
<keyword evidence="9 14" id="KW-0648">Protein biosynthesis</keyword>
<dbReference type="InterPro" id="IPR033705">
    <property type="entry name" value="Anticodon_Ia_Val"/>
</dbReference>
<evidence type="ECO:0000256" key="5">
    <source>
        <dbReference type="ARBA" id="ARBA00022490"/>
    </source>
</evidence>
<accession>A0A3N4L4D0</accession>
<dbReference type="NCBIfam" id="NF004349">
    <property type="entry name" value="PRK05729.1"/>
    <property type="match status" value="1"/>
</dbReference>
<dbReference type="Gene3D" id="3.90.740.10">
    <property type="entry name" value="Valyl/Leucyl/Isoleucyl-tRNA synthetase, editing domain"/>
    <property type="match status" value="2"/>
</dbReference>
<evidence type="ECO:0000256" key="7">
    <source>
        <dbReference type="ARBA" id="ARBA00022741"/>
    </source>
</evidence>
<dbReference type="PANTHER" id="PTHR11946">
    <property type="entry name" value="VALYL-TRNA SYNTHETASES"/>
    <property type="match status" value="1"/>
</dbReference>
<keyword evidence="8 14" id="KW-0067">ATP-binding</keyword>
<gene>
    <name evidence="19" type="ORF">P167DRAFT_532385</name>
</gene>
<dbReference type="FunFam" id="3.40.50.620:FF:000020">
    <property type="entry name" value="Valine--tRNA ligase, mitochondrial"/>
    <property type="match status" value="1"/>
</dbReference>
<name>A0A3N4L4D0_9PEZI</name>
<feature type="domain" description="Aminoacyl-tRNA synthetase class Ia" evidence="17">
    <location>
        <begin position="142"/>
        <end position="765"/>
    </location>
</feature>
<dbReference type="OrthoDB" id="629407at2759"/>
<keyword evidence="5" id="KW-0963">Cytoplasm</keyword>
<evidence type="ECO:0000256" key="3">
    <source>
        <dbReference type="ARBA" id="ARBA00005594"/>
    </source>
</evidence>
<keyword evidence="6 14" id="KW-0436">Ligase</keyword>
<dbReference type="CDD" id="cd00817">
    <property type="entry name" value="ValRS_core"/>
    <property type="match status" value="1"/>
</dbReference>
<comment type="catalytic activity">
    <reaction evidence="13">
        <text>tRNA(Val) + L-valine + ATP = L-valyl-tRNA(Val) + AMP + diphosphate</text>
        <dbReference type="Rhea" id="RHEA:10704"/>
        <dbReference type="Rhea" id="RHEA-COMP:9672"/>
        <dbReference type="Rhea" id="RHEA-COMP:9708"/>
        <dbReference type="ChEBI" id="CHEBI:30616"/>
        <dbReference type="ChEBI" id="CHEBI:33019"/>
        <dbReference type="ChEBI" id="CHEBI:57762"/>
        <dbReference type="ChEBI" id="CHEBI:78442"/>
        <dbReference type="ChEBI" id="CHEBI:78537"/>
        <dbReference type="ChEBI" id="CHEBI:456215"/>
        <dbReference type="EC" id="6.1.1.9"/>
    </reaction>
</comment>
<feature type="region of interest" description="Disordered" evidence="16">
    <location>
        <begin position="1"/>
        <end position="112"/>
    </location>
</feature>
<feature type="compositionally biased region" description="Polar residues" evidence="16">
    <location>
        <begin position="1"/>
        <end position="10"/>
    </location>
</feature>
<evidence type="ECO:0000256" key="12">
    <source>
        <dbReference type="ARBA" id="ARBA00040837"/>
    </source>
</evidence>
<feature type="compositionally biased region" description="Basic and acidic residues" evidence="16">
    <location>
        <begin position="92"/>
        <end position="102"/>
    </location>
</feature>
<dbReference type="InterPro" id="IPR009080">
    <property type="entry name" value="tRNAsynth_Ia_anticodon-bd"/>
</dbReference>
<dbReference type="InterPro" id="IPR009008">
    <property type="entry name" value="Val/Leu/Ile-tRNA-synth_edit"/>
</dbReference>
<keyword evidence="15" id="KW-0175">Coiled coil</keyword>
<dbReference type="InterPro" id="IPR013155">
    <property type="entry name" value="M/V/L/I-tRNA-synth_anticd-bd"/>
</dbReference>
<evidence type="ECO:0000313" key="19">
    <source>
        <dbReference type="EMBL" id="RPB16369.1"/>
    </source>
</evidence>
<reference evidence="19 20" key="1">
    <citation type="journal article" date="2018" name="Nat. Ecol. Evol.">
        <title>Pezizomycetes genomes reveal the molecular basis of ectomycorrhizal truffle lifestyle.</title>
        <authorList>
            <person name="Murat C."/>
            <person name="Payen T."/>
            <person name="Noel B."/>
            <person name="Kuo A."/>
            <person name="Morin E."/>
            <person name="Chen J."/>
            <person name="Kohler A."/>
            <person name="Krizsan K."/>
            <person name="Balestrini R."/>
            <person name="Da Silva C."/>
            <person name="Montanini B."/>
            <person name="Hainaut M."/>
            <person name="Levati E."/>
            <person name="Barry K.W."/>
            <person name="Belfiori B."/>
            <person name="Cichocki N."/>
            <person name="Clum A."/>
            <person name="Dockter R.B."/>
            <person name="Fauchery L."/>
            <person name="Guy J."/>
            <person name="Iotti M."/>
            <person name="Le Tacon F."/>
            <person name="Lindquist E.A."/>
            <person name="Lipzen A."/>
            <person name="Malagnac F."/>
            <person name="Mello A."/>
            <person name="Molinier V."/>
            <person name="Miyauchi S."/>
            <person name="Poulain J."/>
            <person name="Riccioni C."/>
            <person name="Rubini A."/>
            <person name="Sitrit Y."/>
            <person name="Splivallo R."/>
            <person name="Traeger S."/>
            <person name="Wang M."/>
            <person name="Zifcakova L."/>
            <person name="Wipf D."/>
            <person name="Zambonelli A."/>
            <person name="Paolocci F."/>
            <person name="Nowrousian M."/>
            <person name="Ottonello S."/>
            <person name="Baldrian P."/>
            <person name="Spatafora J.W."/>
            <person name="Henrissat B."/>
            <person name="Nagy L.G."/>
            <person name="Aury J.M."/>
            <person name="Wincker P."/>
            <person name="Grigoriev I.V."/>
            <person name="Bonfante P."/>
            <person name="Martin F.M."/>
        </authorList>
    </citation>
    <scope>NUCLEOTIDE SEQUENCE [LARGE SCALE GENOMIC DNA]</scope>
    <source>
        <strain evidence="19 20">CCBAS932</strain>
    </source>
</reference>
<keyword evidence="10 14" id="KW-0030">Aminoacyl-tRNA synthetase</keyword>
<evidence type="ECO:0000256" key="9">
    <source>
        <dbReference type="ARBA" id="ARBA00022917"/>
    </source>
</evidence>
<dbReference type="InterPro" id="IPR001412">
    <property type="entry name" value="aa-tRNA-synth_I_CS"/>
</dbReference>
<feature type="compositionally biased region" description="Low complexity" evidence="16">
    <location>
        <begin position="78"/>
        <end position="91"/>
    </location>
</feature>
<keyword evidence="7 14" id="KW-0547">Nucleotide-binding</keyword>
<dbReference type="SUPFAM" id="SSF52374">
    <property type="entry name" value="Nucleotidylyl transferase"/>
    <property type="match status" value="1"/>
</dbReference>
<dbReference type="InParanoid" id="A0A3N4L4D0"/>
<dbReference type="FunCoup" id="A0A3N4L4D0">
    <property type="interactions" value="1183"/>
</dbReference>
<feature type="domain" description="Methionyl/Valyl/Leucyl/Isoleucyl-tRNA synthetase anticodon-binding" evidence="18">
    <location>
        <begin position="811"/>
        <end position="954"/>
    </location>
</feature>